<gene>
    <name evidence="1" type="ORF">GII30_17575</name>
</gene>
<name>A0A857ME01_9ACTN</name>
<dbReference type="Gene3D" id="1.10.287.850">
    <property type="entry name" value="HP0062-like domain"/>
    <property type="match status" value="1"/>
</dbReference>
<dbReference type="InterPro" id="IPR000084">
    <property type="entry name" value="PE-PGRS_N"/>
</dbReference>
<dbReference type="Pfam" id="PF00934">
    <property type="entry name" value="PE"/>
    <property type="match status" value="1"/>
</dbReference>
<proteinExistence type="predicted"/>
<sequence length="101" mass="10728">MTTSEFWVDPHALRRTAAQFDKYAERLDGIATVHGPALRVAPAARDEVSAGVARSATSGADHFVVEITTGAAEFRAIATALRTHAAEVGVADERLAAELRL</sequence>
<protein>
    <submittedName>
        <fullName evidence="1">PE domain-containing protein</fullName>
    </submittedName>
</protein>
<organism evidence="1">
    <name type="scientific">Gordonia amarae</name>
    <dbReference type="NCBI Taxonomy" id="36821"/>
    <lineage>
        <taxon>Bacteria</taxon>
        <taxon>Bacillati</taxon>
        <taxon>Actinomycetota</taxon>
        <taxon>Actinomycetes</taxon>
        <taxon>Mycobacteriales</taxon>
        <taxon>Gordoniaceae</taxon>
        <taxon>Gordonia</taxon>
    </lineage>
</organism>
<evidence type="ECO:0000313" key="1">
    <source>
        <dbReference type="EMBL" id="QHN40714.1"/>
    </source>
</evidence>
<dbReference type="EMBL" id="CP045810">
    <property type="protein sequence ID" value="QHN40714.1"/>
    <property type="molecule type" value="Genomic_DNA"/>
</dbReference>
<reference evidence="1" key="1">
    <citation type="journal article" date="2021" name="Nat. Microbiol.">
        <title>Cocultivation of an ultrasmall environmental parasitic bacterium with lytic ability against bacteria associated with wastewater foams.</title>
        <authorList>
            <person name="Batinovic S."/>
            <person name="Rose J.J.A."/>
            <person name="Ratcliffe J."/>
            <person name="Seviour R.J."/>
            <person name="Petrovski S."/>
        </authorList>
    </citation>
    <scope>NUCLEOTIDE SEQUENCE</scope>
    <source>
        <strain evidence="1">CON44</strain>
    </source>
</reference>
<dbReference type="AlphaFoldDB" id="A0A857ME01"/>
<dbReference type="RefSeq" id="WP_005187752.1">
    <property type="nucleotide sequence ID" value="NZ_CP045804.1"/>
</dbReference>
<accession>A0A857ME01</accession>